<dbReference type="InterPro" id="IPR000445">
    <property type="entry name" value="HhH_motif"/>
</dbReference>
<dbReference type="InterPro" id="IPR006638">
    <property type="entry name" value="Elp3/MiaA/NifB-like_rSAM"/>
</dbReference>
<keyword evidence="3" id="KW-0227">DNA damage</keyword>
<reference evidence="9" key="1">
    <citation type="submission" date="2019-09" db="EMBL/GenBank/DDBJ databases">
        <title>Characterisation of the sponge microbiome using genome-centric metagenomics.</title>
        <authorList>
            <person name="Engelberts J.P."/>
            <person name="Robbins S.J."/>
            <person name="De Goeij J.M."/>
            <person name="Aranda M."/>
            <person name="Bell S.C."/>
            <person name="Webster N.S."/>
        </authorList>
    </citation>
    <scope>NUCLEOTIDE SEQUENCE</scope>
    <source>
        <strain evidence="9">SB0664_bin_27</strain>
    </source>
</reference>
<dbReference type="Gene3D" id="3.20.20.70">
    <property type="entry name" value="Aldolase class I"/>
    <property type="match status" value="1"/>
</dbReference>
<evidence type="ECO:0000256" key="1">
    <source>
        <dbReference type="ARBA" id="ARBA00022691"/>
    </source>
</evidence>
<dbReference type="InterPro" id="IPR007197">
    <property type="entry name" value="rSAM"/>
</dbReference>
<name>A0A6B0Z0B7_9CHLR</name>
<sequence length="432" mass="48406">MYAGTADPLNERTHFFSLPLDKLNTCSYNVSMNYSIQLEPMAKLARIGEINGYEAAGDAPHAESTRPGCFTPAQPKSTRRERNAAALRRSIMKVATPRGPKPVLRTMMTTACERNCFYCPFRAGRSSAERLTLQPDELADGFLRMQKAKLVDGLFLSSGIIGGGVRAQDKIIDTAEILRKKQSYPGYIHLKIMPGSEYEQVRRSMQLADRVSINLEGATPGRLSSLAPQKEFWDDLMQRLLWTEQIRSTERVRASSVTQFVVGAVGDTDLELISLSEKLYRQARLSRVYYSSFYPVPDTPFEDLPPVSLKRQHRLYQASFLLRDYNWDTEDIGFGADQNLRLDVDPKQAWADIHLQAAPIELNRADRAELLRVPGIGPKSADRILSARSQGTVTELQHLRALGVPSPQKAAPYVLLNGRQPAFQMSLFPVTS</sequence>
<dbReference type="InterPro" id="IPR023874">
    <property type="entry name" value="DNA_rSAM_put"/>
</dbReference>
<dbReference type="InterPro" id="IPR003583">
    <property type="entry name" value="Hlx-hairpin-Hlx_DNA-bd_motif"/>
</dbReference>
<evidence type="ECO:0000313" key="9">
    <source>
        <dbReference type="EMBL" id="MXY95332.1"/>
    </source>
</evidence>
<keyword evidence="2" id="KW-0479">Metal-binding</keyword>
<dbReference type="InterPro" id="IPR013785">
    <property type="entry name" value="Aldolase_TIM"/>
</dbReference>
<proteinExistence type="predicted"/>
<dbReference type="SMART" id="SM00729">
    <property type="entry name" value="Elp3"/>
    <property type="match status" value="1"/>
</dbReference>
<evidence type="ECO:0000256" key="6">
    <source>
        <dbReference type="ARBA" id="ARBA00023204"/>
    </source>
</evidence>
<evidence type="ECO:0000256" key="2">
    <source>
        <dbReference type="ARBA" id="ARBA00022723"/>
    </source>
</evidence>
<dbReference type="EMBL" id="VXRG01000145">
    <property type="protein sequence ID" value="MXY95332.1"/>
    <property type="molecule type" value="Genomic_DNA"/>
</dbReference>
<dbReference type="SUPFAM" id="SSF47781">
    <property type="entry name" value="RuvA domain 2-like"/>
    <property type="match status" value="1"/>
</dbReference>
<keyword evidence="5" id="KW-0411">Iron-sulfur</keyword>
<organism evidence="9">
    <name type="scientific">Caldilineaceae bacterium SB0664_bin_27</name>
    <dbReference type="NCBI Taxonomy" id="2605260"/>
    <lineage>
        <taxon>Bacteria</taxon>
        <taxon>Bacillati</taxon>
        <taxon>Chloroflexota</taxon>
        <taxon>Caldilineae</taxon>
        <taxon>Caldilineales</taxon>
        <taxon>Caldilineaceae</taxon>
    </lineage>
</organism>
<protein>
    <recommendedName>
        <fullName evidence="8">Radical SAM core domain-containing protein</fullName>
    </recommendedName>
</protein>
<dbReference type="SUPFAM" id="SSF102114">
    <property type="entry name" value="Radical SAM enzymes"/>
    <property type="match status" value="1"/>
</dbReference>
<feature type="region of interest" description="Disordered" evidence="7">
    <location>
        <begin position="58"/>
        <end position="79"/>
    </location>
</feature>
<dbReference type="Gene3D" id="1.10.150.320">
    <property type="entry name" value="Photosystem II 12 kDa extrinsic protein"/>
    <property type="match status" value="1"/>
</dbReference>
<evidence type="ECO:0000256" key="3">
    <source>
        <dbReference type="ARBA" id="ARBA00022763"/>
    </source>
</evidence>
<dbReference type="SFLD" id="SFLDS00029">
    <property type="entry name" value="Radical_SAM"/>
    <property type="match status" value="1"/>
</dbReference>
<dbReference type="InterPro" id="IPR010994">
    <property type="entry name" value="RuvA_2-like"/>
</dbReference>
<accession>A0A6B0Z0B7</accession>
<keyword evidence="4" id="KW-0408">Iron</keyword>
<dbReference type="AlphaFoldDB" id="A0A6B0Z0B7"/>
<dbReference type="SMART" id="SM00278">
    <property type="entry name" value="HhH1"/>
    <property type="match status" value="1"/>
</dbReference>
<evidence type="ECO:0000256" key="7">
    <source>
        <dbReference type="SAM" id="MobiDB-lite"/>
    </source>
</evidence>
<evidence type="ECO:0000259" key="8">
    <source>
        <dbReference type="PROSITE" id="PS51918"/>
    </source>
</evidence>
<keyword evidence="6" id="KW-0234">DNA repair</keyword>
<dbReference type="InterPro" id="IPR058240">
    <property type="entry name" value="rSAM_sf"/>
</dbReference>
<dbReference type="GO" id="GO:0016787">
    <property type="term" value="F:hydrolase activity"/>
    <property type="evidence" value="ECO:0007669"/>
    <property type="project" value="UniProtKB-ARBA"/>
</dbReference>
<gene>
    <name evidence="9" type="ORF">F4Y42_17965</name>
</gene>
<dbReference type="GO" id="GO:0140097">
    <property type="term" value="F:catalytic activity, acting on DNA"/>
    <property type="evidence" value="ECO:0007669"/>
    <property type="project" value="UniProtKB-ARBA"/>
</dbReference>
<evidence type="ECO:0000256" key="5">
    <source>
        <dbReference type="ARBA" id="ARBA00023014"/>
    </source>
</evidence>
<feature type="domain" description="Radical SAM core" evidence="8">
    <location>
        <begin position="97"/>
        <end position="328"/>
    </location>
</feature>
<comment type="caution">
    <text evidence="9">The sequence shown here is derived from an EMBL/GenBank/DDBJ whole genome shotgun (WGS) entry which is preliminary data.</text>
</comment>
<keyword evidence="1" id="KW-0949">S-adenosyl-L-methionine</keyword>
<dbReference type="PROSITE" id="PS51918">
    <property type="entry name" value="RADICAL_SAM"/>
    <property type="match status" value="1"/>
</dbReference>
<dbReference type="GO" id="GO:0051536">
    <property type="term" value="F:iron-sulfur cluster binding"/>
    <property type="evidence" value="ECO:0007669"/>
    <property type="project" value="UniProtKB-KW"/>
</dbReference>
<dbReference type="GO" id="GO:0003677">
    <property type="term" value="F:DNA binding"/>
    <property type="evidence" value="ECO:0007669"/>
    <property type="project" value="InterPro"/>
</dbReference>
<dbReference type="Pfam" id="PF00633">
    <property type="entry name" value="HHH"/>
    <property type="match status" value="1"/>
</dbReference>
<dbReference type="SFLD" id="SFLDG01102">
    <property type="entry name" value="Uncharacterised_Radical_SAM_Su"/>
    <property type="match status" value="1"/>
</dbReference>
<dbReference type="GO" id="GO:0006281">
    <property type="term" value="P:DNA repair"/>
    <property type="evidence" value="ECO:0007669"/>
    <property type="project" value="UniProtKB-KW"/>
</dbReference>
<evidence type="ECO:0000256" key="4">
    <source>
        <dbReference type="ARBA" id="ARBA00023004"/>
    </source>
</evidence>
<dbReference type="GO" id="GO:0046872">
    <property type="term" value="F:metal ion binding"/>
    <property type="evidence" value="ECO:0007669"/>
    <property type="project" value="UniProtKB-KW"/>
</dbReference>